<accession>U2PBH3</accession>
<protein>
    <submittedName>
        <fullName evidence="1">Uncharacterized protein</fullName>
    </submittedName>
</protein>
<comment type="caution">
    <text evidence="1">The sequence shown here is derived from an EMBL/GenBank/DDBJ whole genome shotgun (WGS) entry which is preliminary data.</text>
</comment>
<dbReference type="AlphaFoldDB" id="U2PBH3"/>
<sequence length="191" mass="23137">MWSVVCARNPITIGSNPVYLINETNIEKGGDAMDYAVFQDCVKSMDLRQRFQKLQDEIYILNKNRELVPNLEWDQRYARAYAQLWQQIRQRIKVIQKRMLSEYHLPKLKDEQKYQWFMRQFLSLTTQEEEKICQMIYRKEHFRRIELEFFLWRETIDRLVGEYNVQKAEERLEHESITNTCTDAGAKPGLF</sequence>
<evidence type="ECO:0000313" key="1">
    <source>
        <dbReference type="EMBL" id="ERK41034.1"/>
    </source>
</evidence>
<gene>
    <name evidence="1" type="ORF">HMPREF0373_03326</name>
</gene>
<reference evidence="1 2" key="1">
    <citation type="submission" date="2013-06" db="EMBL/GenBank/DDBJ databases">
        <authorList>
            <person name="Weinstock G."/>
            <person name="Sodergren E."/>
            <person name="Lobos E.A."/>
            <person name="Fulton L."/>
            <person name="Fulton R."/>
            <person name="Courtney L."/>
            <person name="Fronick C."/>
            <person name="O'Laughlin M."/>
            <person name="Godfrey J."/>
            <person name="Wilson R.M."/>
            <person name="Miner T."/>
            <person name="Farmer C."/>
            <person name="Delehaunty K."/>
            <person name="Cordes M."/>
            <person name="Minx P."/>
            <person name="Tomlinson C."/>
            <person name="Chen J."/>
            <person name="Wollam A."/>
            <person name="Pepin K.H."/>
            <person name="Bhonagiri V."/>
            <person name="Zhang X."/>
            <person name="Warren W."/>
            <person name="Mitreva M."/>
            <person name="Mardis E.R."/>
            <person name="Wilson R.K."/>
        </authorList>
    </citation>
    <scope>NUCLEOTIDE SEQUENCE [LARGE SCALE GENOMIC DNA]</scope>
    <source>
        <strain evidence="1 2">ATCC 29099</strain>
    </source>
</reference>
<keyword evidence="2" id="KW-1185">Reference proteome</keyword>
<dbReference type="EMBL" id="AWVJ01000205">
    <property type="protein sequence ID" value="ERK41034.1"/>
    <property type="molecule type" value="Genomic_DNA"/>
</dbReference>
<evidence type="ECO:0000313" key="2">
    <source>
        <dbReference type="Proteomes" id="UP000016608"/>
    </source>
</evidence>
<organism evidence="1 2">
    <name type="scientific">Eubacterium ramulus ATCC 29099</name>
    <dbReference type="NCBI Taxonomy" id="1256908"/>
    <lineage>
        <taxon>Bacteria</taxon>
        <taxon>Bacillati</taxon>
        <taxon>Bacillota</taxon>
        <taxon>Clostridia</taxon>
        <taxon>Eubacteriales</taxon>
        <taxon>Eubacteriaceae</taxon>
        <taxon>Eubacterium</taxon>
    </lineage>
</organism>
<dbReference type="PATRIC" id="fig|1256908.3.peg.3044"/>
<dbReference type="Proteomes" id="UP000016608">
    <property type="component" value="Unassembled WGS sequence"/>
</dbReference>
<name>U2PBH3_EUBRA</name>
<proteinExistence type="predicted"/>
<dbReference type="HOGENOM" id="CLU_1419568_0_0_9"/>